<evidence type="ECO:0000313" key="4">
    <source>
        <dbReference type="Proteomes" id="UP000266287"/>
    </source>
</evidence>
<evidence type="ECO:0000256" key="2">
    <source>
        <dbReference type="ARBA" id="ARBA00022679"/>
    </source>
</evidence>
<dbReference type="AlphaFoldDB" id="A0A399FVB5"/>
<evidence type="ECO:0000256" key="1">
    <source>
        <dbReference type="ARBA" id="ARBA00022676"/>
    </source>
</evidence>
<dbReference type="InterPro" id="IPR002201">
    <property type="entry name" value="Glyco_trans_9"/>
</dbReference>
<dbReference type="Gene3D" id="3.40.50.2000">
    <property type="entry name" value="Glycogen Phosphorylase B"/>
    <property type="match status" value="2"/>
</dbReference>
<sequence length="328" mass="36502">MGDVIHTLPTLNALRERFPAAYISWLVHDKLEDILNGHPALNSVIIFKKNEPIPTMLKHLLQLIRKLRANKYDLLLELQGDIRGGVLAWLSRTPIRLGFKAGSFRTEWLSTIFTNFKVSEGRASHIVDKNLNFARRLGAEIKEVSFGITTGEAEKKYIDAFLKKKVDNRRKIVILHPGAAWLTKRWPIEKYALLTDEIKANFADTAVIITYGPGERKYAEKIKVLSDSAPIVSPPTTLGELIALIERCEVLVASDTGPLHLAAALGKKVIGLYGPTDSIRNGPYGEGNIVIKNDLPCLSCWKKSCSHISCVREITASEVAEKLCLLLT</sequence>
<reference evidence="3 4" key="1">
    <citation type="submission" date="2018-08" db="EMBL/GenBank/DDBJ databases">
        <title>Draft genome of candidate division NPL-UPA2 bacterium Unc8 that adapted to ultra-basic serpentinizing groundwater.</title>
        <authorList>
            <person name="Ishii S."/>
            <person name="Suzuki S."/>
            <person name="Nealson K.H."/>
        </authorList>
    </citation>
    <scope>NUCLEOTIDE SEQUENCE [LARGE SCALE GENOMIC DNA]</scope>
    <source>
        <strain evidence="3">Unc8</strain>
    </source>
</reference>
<dbReference type="PANTHER" id="PTHR30160:SF1">
    <property type="entry name" value="LIPOPOLYSACCHARIDE 1,2-N-ACETYLGLUCOSAMINETRANSFERASE-RELATED"/>
    <property type="match status" value="1"/>
</dbReference>
<dbReference type="InterPro" id="IPR051199">
    <property type="entry name" value="LPS_LOS_Heptosyltrfase"/>
</dbReference>
<accession>A0A399FVB5</accession>
<protein>
    <submittedName>
        <fullName evidence="3">Glycosyltransferase family 9 protein</fullName>
    </submittedName>
</protein>
<organism evidence="3 4">
    <name type="scientific">candidate division NPL-UPA2 bacterium Unc8</name>
    <dbReference type="NCBI Taxonomy" id="1980939"/>
    <lineage>
        <taxon>Bacteria</taxon>
    </lineage>
</organism>
<dbReference type="EMBL" id="NDHY01000009">
    <property type="protein sequence ID" value="RIH99906.1"/>
    <property type="molecule type" value="Genomic_DNA"/>
</dbReference>
<dbReference type="PANTHER" id="PTHR30160">
    <property type="entry name" value="TETRAACYLDISACCHARIDE 4'-KINASE-RELATED"/>
    <property type="match status" value="1"/>
</dbReference>
<comment type="caution">
    <text evidence="3">The sequence shown here is derived from an EMBL/GenBank/DDBJ whole genome shotgun (WGS) entry which is preliminary data.</text>
</comment>
<dbReference type="Pfam" id="PF01075">
    <property type="entry name" value="Glyco_transf_9"/>
    <property type="match status" value="1"/>
</dbReference>
<keyword evidence="2 3" id="KW-0808">Transferase</keyword>
<dbReference type="Proteomes" id="UP000266287">
    <property type="component" value="Unassembled WGS sequence"/>
</dbReference>
<dbReference type="GO" id="GO:0009244">
    <property type="term" value="P:lipopolysaccharide core region biosynthetic process"/>
    <property type="evidence" value="ECO:0007669"/>
    <property type="project" value="TreeGrafter"/>
</dbReference>
<dbReference type="GO" id="GO:0005829">
    <property type="term" value="C:cytosol"/>
    <property type="evidence" value="ECO:0007669"/>
    <property type="project" value="TreeGrafter"/>
</dbReference>
<gene>
    <name evidence="3" type="ORF">B9J77_04010</name>
</gene>
<name>A0A399FVB5_UNCN2</name>
<keyword evidence="1" id="KW-0328">Glycosyltransferase</keyword>
<dbReference type="GO" id="GO:0008713">
    <property type="term" value="F:ADP-heptose-lipopolysaccharide heptosyltransferase activity"/>
    <property type="evidence" value="ECO:0007669"/>
    <property type="project" value="TreeGrafter"/>
</dbReference>
<proteinExistence type="predicted"/>
<dbReference type="SUPFAM" id="SSF53756">
    <property type="entry name" value="UDP-Glycosyltransferase/glycogen phosphorylase"/>
    <property type="match status" value="1"/>
</dbReference>
<dbReference type="CDD" id="cd03789">
    <property type="entry name" value="GT9_LPS_heptosyltransferase"/>
    <property type="match status" value="1"/>
</dbReference>
<evidence type="ECO:0000313" key="3">
    <source>
        <dbReference type="EMBL" id="RIH99906.1"/>
    </source>
</evidence>